<dbReference type="InterPro" id="IPR013398">
    <property type="entry name" value="CRISPR-assoc_prot_Csy2"/>
</dbReference>
<dbReference type="NCBIfam" id="TIGR02565">
    <property type="entry name" value="cas_Csy2"/>
    <property type="match status" value="1"/>
</dbReference>
<proteinExistence type="predicted"/>
<comment type="caution">
    <text evidence="1">The sequence shown here is derived from an EMBL/GenBank/DDBJ whole genome shotgun (WGS) entry which is preliminary data.</text>
</comment>
<dbReference type="EMBL" id="RJVO01000007">
    <property type="protein sequence ID" value="ROH87789.1"/>
    <property type="molecule type" value="Genomic_DNA"/>
</dbReference>
<dbReference type="RefSeq" id="WP_123212513.1">
    <property type="nucleotide sequence ID" value="NZ_RJVO01000007.1"/>
</dbReference>
<accession>A0A3N0V4U8</accession>
<sequence>MTSRPSFNRLLVLPHLQVQNANAISSAQTHGFVAATALLGLMWALERKARKSGLDIRFQAVGVVCHDYQEQVTDSAFVKAFRLTRNPVDKDGSTLAIVEEGRIHLDLSLVFAVRSERWKSEPERQAPDLATVANLLAGMRIAGGSVVAPQHAWRYRYQPQLVDMTGTDEDKAAKFRKLCLRLLPGFALVARDDLIDQRLAQLQAEQASVTRLDAWLSLSRINWRHDPEAASGKGEWVHDRKSLGWVVPIPVGYGALSELHAAGTVANARDTETPFRFVESLYSVGQWISPHRIKTSEQLLWYAESRPEQGLYRCRNDYIAAPDPFESECDYN</sequence>
<name>A0A3N0V4U8_9GAMM</name>
<reference evidence="1 2" key="1">
    <citation type="submission" date="2018-10" db="EMBL/GenBank/DDBJ databases">
        <authorList>
            <person name="Chen W.-M."/>
        </authorList>
    </citation>
    <scope>NUCLEOTIDE SEQUENCE [LARGE SCALE GENOMIC DNA]</scope>
    <source>
        <strain evidence="1 2">THS-13</strain>
    </source>
</reference>
<organism evidence="1 2">
    <name type="scientific">Stagnimonas aquatica</name>
    <dbReference type="NCBI Taxonomy" id="2689987"/>
    <lineage>
        <taxon>Bacteria</taxon>
        <taxon>Pseudomonadati</taxon>
        <taxon>Pseudomonadota</taxon>
        <taxon>Gammaproteobacteria</taxon>
        <taxon>Nevskiales</taxon>
        <taxon>Nevskiaceae</taxon>
        <taxon>Stagnimonas</taxon>
    </lineage>
</organism>
<dbReference type="InParanoid" id="A0A3N0V4U8"/>
<dbReference type="AlphaFoldDB" id="A0A3N0V4U8"/>
<evidence type="ECO:0000313" key="2">
    <source>
        <dbReference type="Proteomes" id="UP000282106"/>
    </source>
</evidence>
<protein>
    <submittedName>
        <fullName evidence="1">Type I-F CRISPR-associated protein Csy2</fullName>
    </submittedName>
</protein>
<keyword evidence="2" id="KW-1185">Reference proteome</keyword>
<gene>
    <name evidence="1" type="primary">csy2</name>
    <name evidence="1" type="ORF">ED208_13825</name>
</gene>
<dbReference type="Proteomes" id="UP000282106">
    <property type="component" value="Unassembled WGS sequence"/>
</dbReference>
<evidence type="ECO:0000313" key="1">
    <source>
        <dbReference type="EMBL" id="ROH87789.1"/>
    </source>
</evidence>
<dbReference type="CDD" id="cd09736">
    <property type="entry name" value="Csy2_I-F"/>
    <property type="match status" value="1"/>
</dbReference>
<dbReference type="Pfam" id="PF09614">
    <property type="entry name" value="Cas_Csy2"/>
    <property type="match status" value="1"/>
</dbReference>